<evidence type="ECO:0000313" key="3">
    <source>
        <dbReference type="EMBL" id="EDM26688.1"/>
    </source>
</evidence>
<dbReference type="Pfam" id="PF16871">
    <property type="entry name" value="DUF5077"/>
    <property type="match status" value="1"/>
</dbReference>
<sequence length="503" mass="57753">MKVVYSLIIIHLCLVSAIAKTQYLFNGKQIQALKTDDFSLKDNVFQGQGNLSILTDQLAVQVDIMVEALSENSSLSVDQQKLAIDLPTKRLKHINFTYRRLANEQKSIRVPEKPTIYFGDASRFNPEYFNGSHNENNKANEIVLNFNSEVKIHRMRIIPINSFSLKEFFIMKAGTKKQFTHYNAELYKSRCFECHGEKMMVPTKASLRGLKRSLASHAQLYKYIKQHRDLNDFTSHSLAWYINNHILKTHQKSLYRTYSKSHWQKLPNSLYSIDEFLQKKEAAEKLQFTLKADQGELINQGEARLINGALEFWNDSQTWIKWQVELKHPGFVNVSIEQAFPHDELAEYSVNIGAQELSAKVVKTENWTAFQKVDLGKIYINKAGTYTVTIVPKTKPGIAVMNLSQLKISGLPVFNLDQSDKQTVFHYKIEKSKSYASLEKTPTPQTHTNKKSSIQENHSTAKISNKNTAPKLDNINLDKEKNDVINEDIPPKKTEGNLEYIYI</sequence>
<proteinExistence type="predicted"/>
<accession>A6DNM9</accession>
<evidence type="ECO:0000313" key="4">
    <source>
        <dbReference type="Proteomes" id="UP000004947"/>
    </source>
</evidence>
<dbReference type="RefSeq" id="WP_007279467.1">
    <property type="nucleotide sequence ID" value="NZ_ABCK01000014.1"/>
</dbReference>
<dbReference type="Proteomes" id="UP000004947">
    <property type="component" value="Unassembled WGS sequence"/>
</dbReference>
<dbReference type="STRING" id="313628.LNTAR_18615"/>
<evidence type="ECO:0000259" key="2">
    <source>
        <dbReference type="Pfam" id="PF16871"/>
    </source>
</evidence>
<dbReference type="EMBL" id="ABCK01000014">
    <property type="protein sequence ID" value="EDM26688.1"/>
    <property type="molecule type" value="Genomic_DNA"/>
</dbReference>
<feature type="compositionally biased region" description="Polar residues" evidence="1">
    <location>
        <begin position="440"/>
        <end position="468"/>
    </location>
</feature>
<comment type="caution">
    <text evidence="3">The sequence shown here is derived from an EMBL/GenBank/DDBJ whole genome shotgun (WGS) entry which is preliminary data.</text>
</comment>
<reference evidence="3 4" key="1">
    <citation type="journal article" date="2010" name="J. Bacteriol.">
        <title>Genome sequence of Lentisphaera araneosa HTCC2155T, the type species of the order Lentisphaerales in the phylum Lentisphaerae.</title>
        <authorList>
            <person name="Thrash J.C."/>
            <person name="Cho J.C."/>
            <person name="Vergin K.L."/>
            <person name="Morris R.M."/>
            <person name="Giovannoni S.J."/>
        </authorList>
    </citation>
    <scope>NUCLEOTIDE SEQUENCE [LARGE SCALE GENOMIC DNA]</scope>
    <source>
        <strain evidence="3 4">HTCC2155</strain>
    </source>
</reference>
<protein>
    <recommendedName>
        <fullName evidence="2">DUF5077 domain-containing protein</fullName>
    </recommendedName>
</protein>
<name>A6DNM9_9BACT</name>
<keyword evidence="4" id="KW-1185">Reference proteome</keyword>
<organism evidence="3 4">
    <name type="scientific">Lentisphaera araneosa HTCC2155</name>
    <dbReference type="NCBI Taxonomy" id="313628"/>
    <lineage>
        <taxon>Bacteria</taxon>
        <taxon>Pseudomonadati</taxon>
        <taxon>Lentisphaerota</taxon>
        <taxon>Lentisphaeria</taxon>
        <taxon>Lentisphaerales</taxon>
        <taxon>Lentisphaeraceae</taxon>
        <taxon>Lentisphaera</taxon>
    </lineage>
</organism>
<dbReference type="AlphaFoldDB" id="A6DNM9"/>
<dbReference type="InterPro" id="IPR031712">
    <property type="entry name" value="DUF5077"/>
</dbReference>
<gene>
    <name evidence="3" type="ORF">LNTAR_18615</name>
</gene>
<feature type="domain" description="DUF5077" evidence="2">
    <location>
        <begin position="307"/>
        <end position="410"/>
    </location>
</feature>
<dbReference type="OrthoDB" id="181613at2"/>
<evidence type="ECO:0000256" key="1">
    <source>
        <dbReference type="SAM" id="MobiDB-lite"/>
    </source>
</evidence>
<dbReference type="Gene3D" id="2.60.120.260">
    <property type="entry name" value="Galactose-binding domain-like"/>
    <property type="match status" value="1"/>
</dbReference>
<feature type="region of interest" description="Disordered" evidence="1">
    <location>
        <begin position="436"/>
        <end position="475"/>
    </location>
</feature>